<protein>
    <recommendedName>
        <fullName evidence="4">Transposase MuDR plant domain-containing protein</fullName>
    </recommendedName>
</protein>
<evidence type="ECO:0008006" key="4">
    <source>
        <dbReference type="Google" id="ProtNLM"/>
    </source>
</evidence>
<reference evidence="2 3" key="1">
    <citation type="submission" date="2019-01" db="EMBL/GenBank/DDBJ databases">
        <title>Sequencing of cultivated peanut Arachis hypogaea provides insights into genome evolution and oil improvement.</title>
        <authorList>
            <person name="Chen X."/>
        </authorList>
    </citation>
    <scope>NUCLEOTIDE SEQUENCE [LARGE SCALE GENOMIC DNA]</scope>
    <source>
        <strain evidence="3">cv. Fuhuasheng</strain>
        <tissue evidence="2">Leaves</tissue>
    </source>
</reference>
<dbReference type="Proteomes" id="UP000289738">
    <property type="component" value="Chromosome A04"/>
</dbReference>
<evidence type="ECO:0000256" key="1">
    <source>
        <dbReference type="SAM" id="MobiDB-lite"/>
    </source>
</evidence>
<comment type="caution">
    <text evidence="2">The sequence shown here is derived from an EMBL/GenBank/DDBJ whole genome shotgun (WGS) entry which is preliminary data.</text>
</comment>
<gene>
    <name evidence="2" type="ORF">Ahy_A04g021067</name>
</gene>
<proteinExistence type="predicted"/>
<name>A0A445DJB4_ARAHY</name>
<accession>A0A445DJB4</accession>
<sequence>MDQYEVNSDDGDDADDEPTEISDDGDEKEEMNYYGGPEEDTSNKFEVGQQFQNKEEVMLAVKRYSIRQGRIQECWVFN</sequence>
<keyword evidence="3" id="KW-1185">Reference proteome</keyword>
<evidence type="ECO:0000313" key="3">
    <source>
        <dbReference type="Proteomes" id="UP000289738"/>
    </source>
</evidence>
<dbReference type="EMBL" id="SDMP01000004">
    <property type="protein sequence ID" value="RYR63269.1"/>
    <property type="molecule type" value="Genomic_DNA"/>
</dbReference>
<dbReference type="AlphaFoldDB" id="A0A445DJB4"/>
<evidence type="ECO:0000313" key="2">
    <source>
        <dbReference type="EMBL" id="RYR63269.1"/>
    </source>
</evidence>
<organism evidence="2 3">
    <name type="scientific">Arachis hypogaea</name>
    <name type="common">Peanut</name>
    <dbReference type="NCBI Taxonomy" id="3818"/>
    <lineage>
        <taxon>Eukaryota</taxon>
        <taxon>Viridiplantae</taxon>
        <taxon>Streptophyta</taxon>
        <taxon>Embryophyta</taxon>
        <taxon>Tracheophyta</taxon>
        <taxon>Spermatophyta</taxon>
        <taxon>Magnoliopsida</taxon>
        <taxon>eudicotyledons</taxon>
        <taxon>Gunneridae</taxon>
        <taxon>Pentapetalae</taxon>
        <taxon>rosids</taxon>
        <taxon>fabids</taxon>
        <taxon>Fabales</taxon>
        <taxon>Fabaceae</taxon>
        <taxon>Papilionoideae</taxon>
        <taxon>50 kb inversion clade</taxon>
        <taxon>dalbergioids sensu lato</taxon>
        <taxon>Dalbergieae</taxon>
        <taxon>Pterocarpus clade</taxon>
        <taxon>Arachis</taxon>
    </lineage>
</organism>
<feature type="region of interest" description="Disordered" evidence="1">
    <location>
        <begin position="1"/>
        <end position="43"/>
    </location>
</feature>
<feature type="compositionally biased region" description="Acidic residues" evidence="1">
    <location>
        <begin position="7"/>
        <end position="29"/>
    </location>
</feature>